<evidence type="ECO:0000313" key="7">
    <source>
        <dbReference type="EMBL" id="RFS43610.1"/>
    </source>
</evidence>
<comment type="similarity">
    <text evidence="1">Belongs to the ABC transporter superfamily.</text>
</comment>
<name>A0A372FSV9_9ACTN</name>
<dbReference type="PROSITE" id="PS50893">
    <property type="entry name" value="ABC_TRANSPORTER_2"/>
    <property type="match status" value="1"/>
</dbReference>
<sequence length="243" mass="25406">MLHVRDLTVAYPSSGPVLHAVTLTLPGPEVHAIIGPNSAGKSTLLHTIAGHLTPTTGSLHLDGDDVTGWRPETAVRAGIALTPQGRRLSPTLTVAEHFAAPRPGGGRPDQWPVDDLLDMFPGLAARWGHRAHQLCGGEQQMLTIACALRTAPRLLLVDEPTKGLAPVVADQITTVLRKLPARGVSVLVALPHATVAATVADTMHVLAAGQLLGSAPTGVAASIALRGQKATATRASQYRQRSR</sequence>
<dbReference type="SUPFAM" id="SSF52540">
    <property type="entry name" value="P-loop containing nucleoside triphosphate hydrolases"/>
    <property type="match status" value="1"/>
</dbReference>
<evidence type="ECO:0000256" key="1">
    <source>
        <dbReference type="ARBA" id="ARBA00005417"/>
    </source>
</evidence>
<dbReference type="Proteomes" id="UP000262621">
    <property type="component" value="Unassembled WGS sequence"/>
</dbReference>
<feature type="domain" description="ABC transporter" evidence="6">
    <location>
        <begin position="2"/>
        <end position="233"/>
    </location>
</feature>
<evidence type="ECO:0000256" key="3">
    <source>
        <dbReference type="ARBA" id="ARBA00022741"/>
    </source>
</evidence>
<reference evidence="7 8" key="1">
    <citation type="submission" date="2018-08" db="EMBL/GenBank/DDBJ databases">
        <title>Verrucosispora craniellae sp. nov., isolated from a marine sponge in the South China Sea.</title>
        <authorList>
            <person name="Li L."/>
            <person name="Lin H.W."/>
        </authorList>
    </citation>
    <scope>NUCLEOTIDE SEQUENCE [LARGE SCALE GENOMIC DNA]</scope>
    <source>
        <strain evidence="7 8">LHW63014</strain>
    </source>
</reference>
<dbReference type="RefSeq" id="WP_117230750.1">
    <property type="nucleotide sequence ID" value="NZ_CP061725.1"/>
</dbReference>
<dbReference type="AlphaFoldDB" id="A0A372FSV9"/>
<keyword evidence="5" id="KW-0029">Amino-acid transport</keyword>
<dbReference type="PANTHER" id="PTHR43820">
    <property type="entry name" value="HIGH-AFFINITY BRANCHED-CHAIN AMINO ACID TRANSPORT ATP-BINDING PROTEIN LIVF"/>
    <property type="match status" value="1"/>
</dbReference>
<dbReference type="GO" id="GO:0015807">
    <property type="term" value="P:L-amino acid transport"/>
    <property type="evidence" value="ECO:0007669"/>
    <property type="project" value="TreeGrafter"/>
</dbReference>
<evidence type="ECO:0000256" key="4">
    <source>
        <dbReference type="ARBA" id="ARBA00022840"/>
    </source>
</evidence>
<keyword evidence="8" id="KW-1185">Reference proteome</keyword>
<dbReference type="InterPro" id="IPR027417">
    <property type="entry name" value="P-loop_NTPase"/>
</dbReference>
<evidence type="ECO:0000313" key="8">
    <source>
        <dbReference type="Proteomes" id="UP000262621"/>
    </source>
</evidence>
<dbReference type="GO" id="GO:0015658">
    <property type="term" value="F:branched-chain amino acid transmembrane transporter activity"/>
    <property type="evidence" value="ECO:0007669"/>
    <property type="project" value="TreeGrafter"/>
</dbReference>
<evidence type="ECO:0000259" key="6">
    <source>
        <dbReference type="PROSITE" id="PS50893"/>
    </source>
</evidence>
<dbReference type="SMART" id="SM00382">
    <property type="entry name" value="AAA"/>
    <property type="match status" value="1"/>
</dbReference>
<dbReference type="InterPro" id="IPR052156">
    <property type="entry name" value="BCAA_Transport_ATP-bd_LivF"/>
</dbReference>
<keyword evidence="2" id="KW-0813">Transport</keyword>
<dbReference type="InterPro" id="IPR003439">
    <property type="entry name" value="ABC_transporter-like_ATP-bd"/>
</dbReference>
<gene>
    <name evidence="7" type="ORF">D0Q02_26685</name>
</gene>
<keyword evidence="3" id="KW-0547">Nucleotide-binding</keyword>
<dbReference type="Gene3D" id="3.40.50.300">
    <property type="entry name" value="P-loop containing nucleotide triphosphate hydrolases"/>
    <property type="match status" value="1"/>
</dbReference>
<keyword evidence="4 7" id="KW-0067">ATP-binding</keyword>
<organism evidence="7 8">
    <name type="scientific">Micromonospora craniellae</name>
    <dbReference type="NCBI Taxonomy" id="2294034"/>
    <lineage>
        <taxon>Bacteria</taxon>
        <taxon>Bacillati</taxon>
        <taxon>Actinomycetota</taxon>
        <taxon>Actinomycetes</taxon>
        <taxon>Micromonosporales</taxon>
        <taxon>Micromonosporaceae</taxon>
        <taxon>Micromonospora</taxon>
    </lineage>
</organism>
<accession>A0A372FSV9</accession>
<evidence type="ECO:0000256" key="2">
    <source>
        <dbReference type="ARBA" id="ARBA00022448"/>
    </source>
</evidence>
<dbReference type="PANTHER" id="PTHR43820:SF4">
    <property type="entry name" value="HIGH-AFFINITY BRANCHED-CHAIN AMINO ACID TRANSPORT ATP-BINDING PROTEIN LIVF"/>
    <property type="match status" value="1"/>
</dbReference>
<dbReference type="EMBL" id="QVFU01000051">
    <property type="protein sequence ID" value="RFS43610.1"/>
    <property type="molecule type" value="Genomic_DNA"/>
</dbReference>
<dbReference type="GO" id="GO:0005524">
    <property type="term" value="F:ATP binding"/>
    <property type="evidence" value="ECO:0007669"/>
    <property type="project" value="UniProtKB-KW"/>
</dbReference>
<dbReference type="InterPro" id="IPR003593">
    <property type="entry name" value="AAA+_ATPase"/>
</dbReference>
<proteinExistence type="inferred from homology"/>
<evidence type="ECO:0000256" key="5">
    <source>
        <dbReference type="ARBA" id="ARBA00022970"/>
    </source>
</evidence>
<dbReference type="GO" id="GO:0016887">
    <property type="term" value="F:ATP hydrolysis activity"/>
    <property type="evidence" value="ECO:0007669"/>
    <property type="project" value="InterPro"/>
</dbReference>
<comment type="caution">
    <text evidence="7">The sequence shown here is derived from an EMBL/GenBank/DDBJ whole genome shotgun (WGS) entry which is preliminary data.</text>
</comment>
<dbReference type="OrthoDB" id="3463137at2"/>
<protein>
    <submittedName>
        <fullName evidence="7">ATP-binding cassette domain-containing protein</fullName>
    </submittedName>
</protein>
<dbReference type="Pfam" id="PF00005">
    <property type="entry name" value="ABC_tran"/>
    <property type="match status" value="1"/>
</dbReference>